<dbReference type="OrthoDB" id="9807402at2"/>
<dbReference type="Pfam" id="PF19300">
    <property type="entry name" value="BPD_transp_1_N"/>
    <property type="match status" value="1"/>
</dbReference>
<protein>
    <submittedName>
        <fullName evidence="9">Peptide/nickel transport system permease protein</fullName>
    </submittedName>
</protein>
<evidence type="ECO:0000256" key="1">
    <source>
        <dbReference type="ARBA" id="ARBA00004651"/>
    </source>
</evidence>
<dbReference type="Gene3D" id="1.10.3720.10">
    <property type="entry name" value="MetI-like"/>
    <property type="match status" value="1"/>
</dbReference>
<evidence type="ECO:0000256" key="5">
    <source>
        <dbReference type="ARBA" id="ARBA00022989"/>
    </source>
</evidence>
<comment type="similarity">
    <text evidence="7">Belongs to the binding-protein-dependent transport system permease family.</text>
</comment>
<keyword evidence="4 7" id="KW-0812">Transmembrane</keyword>
<keyword evidence="3" id="KW-1003">Cell membrane</keyword>
<dbReference type="InterPro" id="IPR045621">
    <property type="entry name" value="BPD_transp_1_N"/>
</dbReference>
<comment type="subcellular location">
    <subcellularLocation>
        <location evidence="1 7">Cell membrane</location>
        <topology evidence="1 7">Multi-pass membrane protein</topology>
    </subcellularLocation>
</comment>
<feature type="transmembrane region" description="Helical" evidence="7">
    <location>
        <begin position="289"/>
        <end position="314"/>
    </location>
</feature>
<evidence type="ECO:0000256" key="6">
    <source>
        <dbReference type="ARBA" id="ARBA00023136"/>
    </source>
</evidence>
<evidence type="ECO:0000256" key="2">
    <source>
        <dbReference type="ARBA" id="ARBA00022448"/>
    </source>
</evidence>
<dbReference type="InterPro" id="IPR000515">
    <property type="entry name" value="MetI-like"/>
</dbReference>
<organism evidence="9 10">
    <name type="scientific">Litoreibacter ponti</name>
    <dbReference type="NCBI Taxonomy" id="1510457"/>
    <lineage>
        <taxon>Bacteria</taxon>
        <taxon>Pseudomonadati</taxon>
        <taxon>Pseudomonadota</taxon>
        <taxon>Alphaproteobacteria</taxon>
        <taxon>Rhodobacterales</taxon>
        <taxon>Roseobacteraceae</taxon>
        <taxon>Litoreibacter</taxon>
    </lineage>
</organism>
<dbReference type="RefSeq" id="WP_107844599.1">
    <property type="nucleotide sequence ID" value="NZ_QBKS01000001.1"/>
</dbReference>
<evidence type="ECO:0000256" key="4">
    <source>
        <dbReference type="ARBA" id="ARBA00022692"/>
    </source>
</evidence>
<evidence type="ECO:0000313" key="10">
    <source>
        <dbReference type="Proteomes" id="UP000243978"/>
    </source>
</evidence>
<feature type="domain" description="ABC transmembrane type-1" evidence="8">
    <location>
        <begin position="94"/>
        <end position="307"/>
    </location>
</feature>
<dbReference type="PANTHER" id="PTHR43163">
    <property type="entry name" value="DIPEPTIDE TRANSPORT SYSTEM PERMEASE PROTEIN DPPB-RELATED"/>
    <property type="match status" value="1"/>
</dbReference>
<dbReference type="Pfam" id="PF00528">
    <property type="entry name" value="BPD_transp_1"/>
    <property type="match status" value="1"/>
</dbReference>
<dbReference type="Proteomes" id="UP000243978">
    <property type="component" value="Unassembled WGS sequence"/>
</dbReference>
<dbReference type="CDD" id="cd06261">
    <property type="entry name" value="TM_PBP2"/>
    <property type="match status" value="1"/>
</dbReference>
<feature type="transmembrane region" description="Helical" evidence="7">
    <location>
        <begin position="98"/>
        <end position="121"/>
    </location>
</feature>
<dbReference type="PROSITE" id="PS50928">
    <property type="entry name" value="ABC_TM1"/>
    <property type="match status" value="1"/>
</dbReference>
<keyword evidence="5 7" id="KW-1133">Transmembrane helix</keyword>
<dbReference type="AlphaFoldDB" id="A0A2T6BK14"/>
<evidence type="ECO:0000256" key="3">
    <source>
        <dbReference type="ARBA" id="ARBA00022475"/>
    </source>
</evidence>
<gene>
    <name evidence="9" type="ORF">C8N43_1053</name>
</gene>
<evidence type="ECO:0000256" key="7">
    <source>
        <dbReference type="RuleBase" id="RU363032"/>
    </source>
</evidence>
<dbReference type="InterPro" id="IPR035906">
    <property type="entry name" value="MetI-like_sf"/>
</dbReference>
<evidence type="ECO:0000259" key="8">
    <source>
        <dbReference type="PROSITE" id="PS50928"/>
    </source>
</evidence>
<feature type="transmembrane region" description="Helical" evidence="7">
    <location>
        <begin position="180"/>
        <end position="198"/>
    </location>
</feature>
<dbReference type="PANTHER" id="PTHR43163:SF2">
    <property type="entry name" value="ABC TRANSPORTER PERMEASE PROTEIN"/>
    <property type="match status" value="1"/>
</dbReference>
<evidence type="ECO:0000313" key="9">
    <source>
        <dbReference type="EMBL" id="PTX56396.1"/>
    </source>
</evidence>
<keyword evidence="6 7" id="KW-0472">Membrane</keyword>
<dbReference type="SUPFAM" id="SSF161098">
    <property type="entry name" value="MetI-like"/>
    <property type="match status" value="1"/>
</dbReference>
<feature type="transmembrane region" description="Helical" evidence="7">
    <location>
        <begin position="12"/>
        <end position="31"/>
    </location>
</feature>
<dbReference type="GO" id="GO:0005886">
    <property type="term" value="C:plasma membrane"/>
    <property type="evidence" value="ECO:0007669"/>
    <property type="project" value="UniProtKB-SubCell"/>
</dbReference>
<comment type="caution">
    <text evidence="9">The sequence shown here is derived from an EMBL/GenBank/DDBJ whole genome shotgun (WGS) entry which is preliminary data.</text>
</comment>
<proteinExistence type="inferred from homology"/>
<name>A0A2T6BK14_9RHOB</name>
<keyword evidence="2 7" id="KW-0813">Transport</keyword>
<feature type="transmembrane region" description="Helical" evidence="7">
    <location>
        <begin position="242"/>
        <end position="269"/>
    </location>
</feature>
<keyword evidence="10" id="KW-1185">Reference proteome</keyword>
<dbReference type="GO" id="GO:0055085">
    <property type="term" value="P:transmembrane transport"/>
    <property type="evidence" value="ECO:0007669"/>
    <property type="project" value="InterPro"/>
</dbReference>
<dbReference type="EMBL" id="QBKS01000001">
    <property type="protein sequence ID" value="PTX56396.1"/>
    <property type="molecule type" value="Genomic_DNA"/>
</dbReference>
<sequence>MTVFIIRRLLQSVIVVAVMTVLVFAGVYAIGNPVEILISQDATEAERAAAIARLGLDKSLPQQYLAFLGNLLKGDLGTSFVFGEPALKLVLDRFPATMELAICAMIIAIFIGVPLGLYAGLRPDSWGGRTIMTGSIFGFSLPNFWQGLMLIMLFAVILQWLPAGGRGERGEFLGIESSFFSWDGLSHLILPAINLALFKTSLVIRLTRASVRETINLDYVKFARAKGLKPSRVIGLHVLKNIMIPLVTIIGLEFGSVIAFAVVTETVFAWPGMGKLIIDSIFQLDRPVIVAYLIVIVFLFITINLIVDILYAILDPRVRLSDQKA</sequence>
<reference evidence="9 10" key="1">
    <citation type="submission" date="2018-04" db="EMBL/GenBank/DDBJ databases">
        <title>Genomic Encyclopedia of Archaeal and Bacterial Type Strains, Phase II (KMG-II): from individual species to whole genera.</title>
        <authorList>
            <person name="Goeker M."/>
        </authorList>
    </citation>
    <scope>NUCLEOTIDE SEQUENCE [LARGE SCALE GENOMIC DNA]</scope>
    <source>
        <strain evidence="9 10">DSM 100977</strain>
    </source>
</reference>
<feature type="transmembrane region" description="Helical" evidence="7">
    <location>
        <begin position="141"/>
        <end position="160"/>
    </location>
</feature>
<accession>A0A2T6BK14</accession>